<protein>
    <submittedName>
        <fullName evidence="3">NDP-sugar dehydratase or epimerase</fullName>
    </submittedName>
</protein>
<gene>
    <name evidence="3" type="ORF">KSF_038150</name>
</gene>
<dbReference type="Gene3D" id="3.90.25.10">
    <property type="entry name" value="UDP-galactose 4-epimerase, domain 1"/>
    <property type="match status" value="1"/>
</dbReference>
<evidence type="ECO:0000259" key="2">
    <source>
        <dbReference type="Pfam" id="PF01370"/>
    </source>
</evidence>
<dbReference type="Pfam" id="PF01370">
    <property type="entry name" value="Epimerase"/>
    <property type="match status" value="1"/>
</dbReference>
<dbReference type="InterPro" id="IPR001509">
    <property type="entry name" value="Epimerase_deHydtase"/>
</dbReference>
<dbReference type="EMBL" id="BNJK01000001">
    <property type="protein sequence ID" value="GHO93767.1"/>
    <property type="molecule type" value="Genomic_DNA"/>
</dbReference>
<sequence length="345" mass="38168">MGSAPRGIKGKHILVTGGAGFLGSHLIDALIAEGARRITVVDNLYLGTPANLIEARRDISGLQILYVDVSDARSVRDALFDLGPIDVVFNLAAVPLPICLEQPHYCFDTNIRIALVLCELLREGRYATLVHISSSCVYGSMEAHPLNEKDALNPLTPYAASKMSCDSLVLSYARTFDLDTLVMRPFSIYGPRQYDRQYATVLPVLIRCALEDAVFSFFGDGKQSRDFLFVSDAVRAMIALYRCADSRGQVVNIASGQEVYIKDLKAKIEEEMKKAILCQYCEPRPCDIDRQRGDITLLKSLIDWEPQVTLAEGLQQTIDFYTGQMNDALNSRPQGLVALHEGVGR</sequence>
<organism evidence="3 4">
    <name type="scientific">Reticulibacter mediterranei</name>
    <dbReference type="NCBI Taxonomy" id="2778369"/>
    <lineage>
        <taxon>Bacteria</taxon>
        <taxon>Bacillati</taxon>
        <taxon>Chloroflexota</taxon>
        <taxon>Ktedonobacteria</taxon>
        <taxon>Ktedonobacterales</taxon>
        <taxon>Reticulibacteraceae</taxon>
        <taxon>Reticulibacter</taxon>
    </lineage>
</organism>
<feature type="domain" description="NAD-dependent epimerase/dehydratase" evidence="2">
    <location>
        <begin position="13"/>
        <end position="254"/>
    </location>
</feature>
<name>A0A8J3N461_9CHLR</name>
<evidence type="ECO:0000313" key="3">
    <source>
        <dbReference type="EMBL" id="GHO93767.1"/>
    </source>
</evidence>
<dbReference type="SUPFAM" id="SSF51735">
    <property type="entry name" value="NAD(P)-binding Rossmann-fold domains"/>
    <property type="match status" value="1"/>
</dbReference>
<dbReference type="InterPro" id="IPR036291">
    <property type="entry name" value="NAD(P)-bd_dom_sf"/>
</dbReference>
<dbReference type="AlphaFoldDB" id="A0A8J3N461"/>
<dbReference type="RefSeq" id="WP_220204537.1">
    <property type="nucleotide sequence ID" value="NZ_BNJK01000001.1"/>
</dbReference>
<comment type="caution">
    <text evidence="3">The sequence shown here is derived from an EMBL/GenBank/DDBJ whole genome shotgun (WGS) entry which is preliminary data.</text>
</comment>
<reference evidence="3" key="1">
    <citation type="submission" date="2020-10" db="EMBL/GenBank/DDBJ databases">
        <title>Taxonomic study of unclassified bacteria belonging to the class Ktedonobacteria.</title>
        <authorList>
            <person name="Yabe S."/>
            <person name="Wang C.M."/>
            <person name="Zheng Y."/>
            <person name="Sakai Y."/>
            <person name="Cavaletti L."/>
            <person name="Monciardini P."/>
            <person name="Donadio S."/>
        </authorList>
    </citation>
    <scope>NUCLEOTIDE SEQUENCE</scope>
    <source>
        <strain evidence="3">ID150040</strain>
    </source>
</reference>
<evidence type="ECO:0000313" key="4">
    <source>
        <dbReference type="Proteomes" id="UP000597444"/>
    </source>
</evidence>
<keyword evidence="4" id="KW-1185">Reference proteome</keyword>
<evidence type="ECO:0000256" key="1">
    <source>
        <dbReference type="ARBA" id="ARBA00007637"/>
    </source>
</evidence>
<accession>A0A8J3N461</accession>
<dbReference type="Gene3D" id="3.40.50.720">
    <property type="entry name" value="NAD(P)-binding Rossmann-like Domain"/>
    <property type="match status" value="1"/>
</dbReference>
<comment type="similarity">
    <text evidence="1">Belongs to the NAD(P)-dependent epimerase/dehydratase family.</text>
</comment>
<dbReference type="PANTHER" id="PTHR43000">
    <property type="entry name" value="DTDP-D-GLUCOSE 4,6-DEHYDRATASE-RELATED"/>
    <property type="match status" value="1"/>
</dbReference>
<proteinExistence type="inferred from homology"/>
<dbReference type="Proteomes" id="UP000597444">
    <property type="component" value="Unassembled WGS sequence"/>
</dbReference>